<name>A0A135I1L7_9HYPH</name>
<accession>A0A135I1L7</accession>
<sequence>MIGMSAGHGYMRKFVGVLSLPLLIGLSGCQATAWSEKLSVETVELPKECAGWQKIEVKQRTTLALMRLDPRLLVDIDSHNLRGRNLGCWK</sequence>
<dbReference type="AlphaFoldDB" id="A0A135I1L7"/>
<organism evidence="1 2">
    <name type="scientific">Paramesorhizobium deserti</name>
    <dbReference type="NCBI Taxonomy" id="1494590"/>
    <lineage>
        <taxon>Bacteria</taxon>
        <taxon>Pseudomonadati</taxon>
        <taxon>Pseudomonadota</taxon>
        <taxon>Alphaproteobacteria</taxon>
        <taxon>Hyphomicrobiales</taxon>
        <taxon>Phyllobacteriaceae</taxon>
        <taxon>Paramesorhizobium</taxon>
    </lineage>
</organism>
<dbReference type="OrthoDB" id="8450819at2"/>
<gene>
    <name evidence="1" type="ORF">ATN84_06360</name>
</gene>
<proteinExistence type="predicted"/>
<evidence type="ECO:0000313" key="2">
    <source>
        <dbReference type="Proteomes" id="UP000070107"/>
    </source>
</evidence>
<dbReference type="STRING" id="1494590.ATN84_06360"/>
<dbReference type="EMBL" id="LNTU01000001">
    <property type="protein sequence ID" value="KXF79331.1"/>
    <property type="molecule type" value="Genomic_DNA"/>
</dbReference>
<keyword evidence="2" id="KW-1185">Reference proteome</keyword>
<protein>
    <submittedName>
        <fullName evidence="1">Uncharacterized protein</fullName>
    </submittedName>
</protein>
<comment type="caution">
    <text evidence="1">The sequence shown here is derived from an EMBL/GenBank/DDBJ whole genome shotgun (WGS) entry which is preliminary data.</text>
</comment>
<reference evidence="1 2" key="1">
    <citation type="submission" date="2015-11" db="EMBL/GenBank/DDBJ databases">
        <title>Draft genome sequence of Paramesorhizobium deserti A-3-E, a strain highly resistant to diverse beta-lactam antibiotics.</title>
        <authorList>
            <person name="Lv R."/>
            <person name="Yang X."/>
            <person name="Fang N."/>
            <person name="Guo J."/>
            <person name="Luo X."/>
            <person name="Peng F."/>
            <person name="Yang R."/>
            <person name="Cui Y."/>
            <person name="Fang C."/>
            <person name="Song Y."/>
        </authorList>
    </citation>
    <scope>NUCLEOTIDE SEQUENCE [LARGE SCALE GENOMIC DNA]</scope>
    <source>
        <strain evidence="1 2">A-3-E</strain>
    </source>
</reference>
<dbReference type="Proteomes" id="UP000070107">
    <property type="component" value="Unassembled WGS sequence"/>
</dbReference>
<evidence type="ECO:0000313" key="1">
    <source>
        <dbReference type="EMBL" id="KXF79331.1"/>
    </source>
</evidence>